<sequence length="53" mass="6460">KEKLFKHIYQLKDEVKRLHLELDTLTSQITYKDISLNEYKDKIHTKLKEMKAL</sequence>
<comment type="caution">
    <text evidence="1">The sequence shown here is derived from an EMBL/GenBank/DDBJ whole genome shotgun (WGS) entry which is preliminary data.</text>
</comment>
<dbReference type="EMBL" id="CAJVQC010155776">
    <property type="protein sequence ID" value="CAG8847411.1"/>
    <property type="molecule type" value="Genomic_DNA"/>
</dbReference>
<feature type="non-terminal residue" evidence="1">
    <location>
        <position position="53"/>
    </location>
</feature>
<organism evidence="1 2">
    <name type="scientific">Racocetra persica</name>
    <dbReference type="NCBI Taxonomy" id="160502"/>
    <lineage>
        <taxon>Eukaryota</taxon>
        <taxon>Fungi</taxon>
        <taxon>Fungi incertae sedis</taxon>
        <taxon>Mucoromycota</taxon>
        <taxon>Glomeromycotina</taxon>
        <taxon>Glomeromycetes</taxon>
        <taxon>Diversisporales</taxon>
        <taxon>Gigasporaceae</taxon>
        <taxon>Racocetra</taxon>
    </lineage>
</organism>
<protein>
    <submittedName>
        <fullName evidence="1">26182_t:CDS:1</fullName>
    </submittedName>
</protein>
<dbReference type="Proteomes" id="UP000789920">
    <property type="component" value="Unassembled WGS sequence"/>
</dbReference>
<gene>
    <name evidence="1" type="ORF">RPERSI_LOCUS34621</name>
</gene>
<feature type="non-terminal residue" evidence="1">
    <location>
        <position position="1"/>
    </location>
</feature>
<reference evidence="1" key="1">
    <citation type="submission" date="2021-06" db="EMBL/GenBank/DDBJ databases">
        <authorList>
            <person name="Kallberg Y."/>
            <person name="Tangrot J."/>
            <person name="Rosling A."/>
        </authorList>
    </citation>
    <scope>NUCLEOTIDE SEQUENCE</scope>
    <source>
        <strain evidence="1">MA461A</strain>
    </source>
</reference>
<evidence type="ECO:0000313" key="1">
    <source>
        <dbReference type="EMBL" id="CAG8847411.1"/>
    </source>
</evidence>
<name>A0ACA9STE9_9GLOM</name>
<accession>A0ACA9STE9</accession>
<evidence type="ECO:0000313" key="2">
    <source>
        <dbReference type="Proteomes" id="UP000789920"/>
    </source>
</evidence>
<proteinExistence type="predicted"/>
<keyword evidence="2" id="KW-1185">Reference proteome</keyword>